<name>A0AAV2HWE6_LYMST</name>
<keyword evidence="2" id="KW-1185">Reference proteome</keyword>
<comment type="caution">
    <text evidence="1">The sequence shown here is derived from an EMBL/GenBank/DDBJ whole genome shotgun (WGS) entry which is preliminary data.</text>
</comment>
<sequence>AFEPFDVCKKKHLEQNLVPALDDVVVKIAKLRKRQPQRCRGKAREVTSKIIHYYSSVCVKSNSSMRPCFSNQYQDELRNSTDGSIPENLNTFAKIIKDSLDEIKKLQQFKDNQKLISTYSHDPTKRKPQPKIYTRHLFHADFYIDENES</sequence>
<proteinExistence type="predicted"/>
<dbReference type="EMBL" id="CAXITT010000302">
    <property type="protein sequence ID" value="CAL1538534.1"/>
    <property type="molecule type" value="Genomic_DNA"/>
</dbReference>
<evidence type="ECO:0000313" key="1">
    <source>
        <dbReference type="EMBL" id="CAL1538534.1"/>
    </source>
</evidence>
<reference evidence="1 2" key="1">
    <citation type="submission" date="2024-04" db="EMBL/GenBank/DDBJ databases">
        <authorList>
            <consortium name="Genoscope - CEA"/>
            <person name="William W."/>
        </authorList>
    </citation>
    <scope>NUCLEOTIDE SEQUENCE [LARGE SCALE GENOMIC DNA]</scope>
</reference>
<evidence type="ECO:0000313" key="2">
    <source>
        <dbReference type="Proteomes" id="UP001497497"/>
    </source>
</evidence>
<protein>
    <submittedName>
        <fullName evidence="1">Uncharacterized protein</fullName>
    </submittedName>
</protein>
<accession>A0AAV2HWE6</accession>
<dbReference type="Proteomes" id="UP001497497">
    <property type="component" value="Unassembled WGS sequence"/>
</dbReference>
<feature type="non-terminal residue" evidence="1">
    <location>
        <position position="1"/>
    </location>
</feature>
<gene>
    <name evidence="1" type="ORF">GSLYS_00012355001</name>
</gene>
<dbReference type="AlphaFoldDB" id="A0AAV2HWE6"/>
<organism evidence="1 2">
    <name type="scientific">Lymnaea stagnalis</name>
    <name type="common">Great pond snail</name>
    <name type="synonym">Helix stagnalis</name>
    <dbReference type="NCBI Taxonomy" id="6523"/>
    <lineage>
        <taxon>Eukaryota</taxon>
        <taxon>Metazoa</taxon>
        <taxon>Spiralia</taxon>
        <taxon>Lophotrochozoa</taxon>
        <taxon>Mollusca</taxon>
        <taxon>Gastropoda</taxon>
        <taxon>Heterobranchia</taxon>
        <taxon>Euthyneura</taxon>
        <taxon>Panpulmonata</taxon>
        <taxon>Hygrophila</taxon>
        <taxon>Lymnaeoidea</taxon>
        <taxon>Lymnaeidae</taxon>
        <taxon>Lymnaea</taxon>
    </lineage>
</organism>